<dbReference type="EMBL" id="AEYI02001323">
    <property type="protein sequence ID" value="KFG38830.1"/>
    <property type="molecule type" value="Genomic_DNA"/>
</dbReference>
<dbReference type="InterPro" id="IPR006636">
    <property type="entry name" value="STI1_HS-bd"/>
</dbReference>
<dbReference type="Pfam" id="PF00627">
    <property type="entry name" value="UBA"/>
    <property type="match status" value="1"/>
</dbReference>
<dbReference type="GO" id="GO:0031593">
    <property type="term" value="F:polyubiquitin modification-dependent protein binding"/>
    <property type="evidence" value="ECO:0007669"/>
    <property type="project" value="TreeGrafter"/>
</dbReference>
<dbReference type="SMART" id="SM00213">
    <property type="entry name" value="UBQ"/>
    <property type="match status" value="1"/>
</dbReference>
<dbReference type="VEuPathDB" id="ToxoDB:TGP89_240700"/>
<comment type="caution">
    <text evidence="4">The sequence shown here is derived from an EMBL/GenBank/DDBJ whole genome shotgun (WGS) entry which is preliminary data.</text>
</comment>
<dbReference type="PROSITE" id="PS50030">
    <property type="entry name" value="UBA"/>
    <property type="match status" value="1"/>
</dbReference>
<dbReference type="SMART" id="SM00165">
    <property type="entry name" value="UBA"/>
    <property type="match status" value="1"/>
</dbReference>
<dbReference type="InterPro" id="IPR009060">
    <property type="entry name" value="UBA-like_sf"/>
</dbReference>
<dbReference type="Pfam" id="PF00240">
    <property type="entry name" value="ubiquitin"/>
    <property type="match status" value="1"/>
</dbReference>
<protein>
    <submittedName>
        <fullName evidence="4">Ubiquitin family protein</fullName>
    </submittedName>
</protein>
<gene>
    <name evidence="4" type="ORF">TGP89_240700</name>
</gene>
<feature type="compositionally biased region" description="Basic and acidic residues" evidence="1">
    <location>
        <begin position="1"/>
        <end position="18"/>
    </location>
</feature>
<feature type="compositionally biased region" description="Basic and acidic residues" evidence="1">
    <location>
        <begin position="46"/>
        <end position="71"/>
    </location>
</feature>
<feature type="region of interest" description="Disordered" evidence="1">
    <location>
        <begin position="1"/>
        <end position="81"/>
    </location>
</feature>
<dbReference type="Gene3D" id="3.10.20.90">
    <property type="entry name" value="Phosphatidylinositol 3-kinase Catalytic Subunit, Chain A, domain 1"/>
    <property type="match status" value="1"/>
</dbReference>
<dbReference type="InterPro" id="IPR029071">
    <property type="entry name" value="Ubiquitin-like_domsf"/>
</dbReference>
<dbReference type="Pfam" id="PF23195">
    <property type="entry name" value="UBQLN1"/>
    <property type="match status" value="1"/>
</dbReference>
<dbReference type="InterPro" id="IPR015496">
    <property type="entry name" value="Ubiquilin"/>
</dbReference>
<dbReference type="OrthoDB" id="267397at2759"/>
<accession>A0A086K362</accession>
<evidence type="ECO:0000259" key="2">
    <source>
        <dbReference type="PROSITE" id="PS50030"/>
    </source>
</evidence>
<organism evidence="4 5">
    <name type="scientific">Toxoplasma gondii p89</name>
    <dbReference type="NCBI Taxonomy" id="943119"/>
    <lineage>
        <taxon>Eukaryota</taxon>
        <taxon>Sar</taxon>
        <taxon>Alveolata</taxon>
        <taxon>Apicomplexa</taxon>
        <taxon>Conoidasida</taxon>
        <taxon>Coccidia</taxon>
        <taxon>Eucoccidiorida</taxon>
        <taxon>Eimeriorina</taxon>
        <taxon>Sarcocystidae</taxon>
        <taxon>Toxoplasma</taxon>
    </lineage>
</organism>
<dbReference type="PANTHER" id="PTHR10677">
    <property type="entry name" value="UBIQUILIN"/>
    <property type="match status" value="1"/>
</dbReference>
<proteinExistence type="predicted"/>
<dbReference type="InterPro" id="IPR015940">
    <property type="entry name" value="UBA"/>
</dbReference>
<dbReference type="GO" id="GO:0005829">
    <property type="term" value="C:cytosol"/>
    <property type="evidence" value="ECO:0007669"/>
    <property type="project" value="TreeGrafter"/>
</dbReference>
<dbReference type="Proteomes" id="UP000028828">
    <property type="component" value="Unassembled WGS sequence"/>
</dbReference>
<feature type="domain" description="UBA" evidence="2">
    <location>
        <begin position="557"/>
        <end position="601"/>
    </location>
</feature>
<dbReference type="SUPFAM" id="SSF46934">
    <property type="entry name" value="UBA-like"/>
    <property type="match status" value="1"/>
</dbReference>
<feature type="region of interest" description="Disordered" evidence="1">
    <location>
        <begin position="392"/>
        <end position="466"/>
    </location>
</feature>
<dbReference type="Gene3D" id="1.10.260.100">
    <property type="match status" value="1"/>
</dbReference>
<sequence>MEDHSQPRRSSHSEDSLQPRDSSPPSPLASAEDRREETLALTPADGGERNEKRETEREEASEDESKERGNSDTEPEIPVTVKLINGQTTHVRVDPAISVDEWKNRLEPIVHIPPQEQRLVASGRVLQGSRCLSSYDITANCIVHLLRNRDAGGAASRSSGVSSAGQSSTRGISSSQIRDLAQTEVHPFGLGEGERDLVQQLMQSPLMQQLTDSPDFLRMVMDSNPQLQQLREQNPELNHLLSDPQIFRQSIQMARNPALLREMMRSTDRAMANIEALPGGFHALMRMYHTIQEPMYAATIDAAAADAGGASEAQRQAYEISRNACEPVEEMPNPWAPQPPSPPSETPASSQQFDRILRRGLFPVNPSSAQSNNLAFAVSPQEPLGFPVARMRVSPPRPVQNSTPAAAERTESSEAPTTRLIFGESDSGPAREAASLSAAGVPGEETGSAPEGRPEGGTADSAQGSSFRVVMDLLRSSLRNTGDMRQFEQINRSAQQGSAPPFSLGTPGLLGMLSPFSVDSSPFAAEFPPGTSNEEGREETNSLVQVSQDAETSGATALASRYAVQLDTLRSMGFTDTAQCIRALETVGGNLNRAIDLLLAQQQAPRP</sequence>
<feature type="domain" description="Ubiquitin-like" evidence="3">
    <location>
        <begin position="77"/>
        <end position="152"/>
    </location>
</feature>
<evidence type="ECO:0000313" key="5">
    <source>
        <dbReference type="Proteomes" id="UP000028828"/>
    </source>
</evidence>
<dbReference type="InterPro" id="IPR000626">
    <property type="entry name" value="Ubiquitin-like_dom"/>
</dbReference>
<reference evidence="4 5" key="1">
    <citation type="submission" date="2014-03" db="EMBL/GenBank/DDBJ databases">
        <authorList>
            <person name="Sibley D."/>
            <person name="Venepally P."/>
            <person name="Karamycheva S."/>
            <person name="Hadjithomas M."/>
            <person name="Khan A."/>
            <person name="Brunk B."/>
            <person name="Roos D."/>
            <person name="Caler E."/>
            <person name="Lorenzi H."/>
        </authorList>
    </citation>
    <scope>NUCLEOTIDE SEQUENCE [LARGE SCALE GENOMIC DNA]</scope>
    <source>
        <strain evidence="5">p89</strain>
    </source>
</reference>
<feature type="region of interest" description="Disordered" evidence="1">
    <location>
        <begin position="328"/>
        <end position="352"/>
    </location>
</feature>
<feature type="compositionally biased region" description="Low complexity" evidence="1">
    <location>
        <begin position="152"/>
        <end position="168"/>
    </location>
</feature>
<dbReference type="SUPFAM" id="SSF54236">
    <property type="entry name" value="Ubiquitin-like"/>
    <property type="match status" value="1"/>
</dbReference>
<dbReference type="CDD" id="cd17039">
    <property type="entry name" value="Ubl_ubiquitin_like"/>
    <property type="match status" value="1"/>
</dbReference>
<feature type="compositionally biased region" description="Pro residues" evidence="1">
    <location>
        <begin position="334"/>
        <end position="345"/>
    </location>
</feature>
<dbReference type="PROSITE" id="PS50053">
    <property type="entry name" value="UBIQUITIN_2"/>
    <property type="match status" value="1"/>
</dbReference>
<dbReference type="PANTHER" id="PTHR10677:SF3">
    <property type="entry name" value="FI07626P-RELATED"/>
    <property type="match status" value="1"/>
</dbReference>
<dbReference type="GO" id="GO:0006511">
    <property type="term" value="P:ubiquitin-dependent protein catabolic process"/>
    <property type="evidence" value="ECO:0007669"/>
    <property type="project" value="TreeGrafter"/>
</dbReference>
<dbReference type="SMART" id="SM00727">
    <property type="entry name" value="STI1"/>
    <property type="match status" value="2"/>
</dbReference>
<evidence type="ECO:0000259" key="3">
    <source>
        <dbReference type="PROSITE" id="PS50053"/>
    </source>
</evidence>
<dbReference type="Gene3D" id="1.10.8.10">
    <property type="entry name" value="DNA helicase RuvA subunit, C-terminal domain"/>
    <property type="match status" value="1"/>
</dbReference>
<feature type="region of interest" description="Disordered" evidence="1">
    <location>
        <begin position="152"/>
        <end position="178"/>
    </location>
</feature>
<evidence type="ECO:0000256" key="1">
    <source>
        <dbReference type="SAM" id="MobiDB-lite"/>
    </source>
</evidence>
<evidence type="ECO:0000313" key="4">
    <source>
        <dbReference type="EMBL" id="KFG38830.1"/>
    </source>
</evidence>
<dbReference type="AlphaFoldDB" id="A0A086K362"/>
<dbReference type="FunFam" id="1.10.260.100:FF:000001">
    <property type="entry name" value="Ubiquilin 1"/>
    <property type="match status" value="1"/>
</dbReference>
<name>A0A086K362_TOXGO</name>